<keyword evidence="5 7" id="KW-1133">Transmembrane helix</keyword>
<dbReference type="SUPFAM" id="SSF161098">
    <property type="entry name" value="MetI-like"/>
    <property type="match status" value="1"/>
</dbReference>
<name>A0A5J4KP66_9CHLR</name>
<reference evidence="9 10" key="1">
    <citation type="submission" date="2019-10" db="EMBL/GenBank/DDBJ databases">
        <title>Dictyobacter vulcani sp. nov., within the class Ktedonobacteria, isolated from soil of volcanic Mt. Zao.</title>
        <authorList>
            <person name="Zheng Y."/>
            <person name="Wang C.M."/>
            <person name="Sakai Y."/>
            <person name="Abe K."/>
            <person name="Yokota A."/>
            <person name="Yabe S."/>
        </authorList>
    </citation>
    <scope>NUCLEOTIDE SEQUENCE [LARGE SCALE GENOMIC DNA]</scope>
    <source>
        <strain evidence="9 10">W12</strain>
    </source>
</reference>
<evidence type="ECO:0000256" key="5">
    <source>
        <dbReference type="ARBA" id="ARBA00022989"/>
    </source>
</evidence>
<dbReference type="EMBL" id="BKZW01000001">
    <property type="protein sequence ID" value="GER88141.1"/>
    <property type="molecule type" value="Genomic_DNA"/>
</dbReference>
<keyword evidence="4 7" id="KW-0812">Transmembrane</keyword>
<keyword evidence="10" id="KW-1185">Reference proteome</keyword>
<dbReference type="Pfam" id="PF00528">
    <property type="entry name" value="BPD_transp_1"/>
    <property type="match status" value="1"/>
</dbReference>
<keyword evidence="2 7" id="KW-0813">Transport</keyword>
<dbReference type="PROSITE" id="PS50928">
    <property type="entry name" value="ABC_TM1"/>
    <property type="match status" value="1"/>
</dbReference>
<feature type="transmembrane region" description="Helical" evidence="7">
    <location>
        <begin position="73"/>
        <end position="95"/>
    </location>
</feature>
<evidence type="ECO:0000256" key="3">
    <source>
        <dbReference type="ARBA" id="ARBA00022475"/>
    </source>
</evidence>
<feature type="transmembrane region" description="Helical" evidence="7">
    <location>
        <begin position="107"/>
        <end position="127"/>
    </location>
</feature>
<dbReference type="Proteomes" id="UP000326912">
    <property type="component" value="Unassembled WGS sequence"/>
</dbReference>
<dbReference type="PANTHER" id="PTHR30193:SF41">
    <property type="entry name" value="DIACETYLCHITOBIOSE UPTAKE SYSTEM PERMEASE PROTEIN NGCF"/>
    <property type="match status" value="1"/>
</dbReference>
<dbReference type="Gene3D" id="1.10.3720.10">
    <property type="entry name" value="MetI-like"/>
    <property type="match status" value="1"/>
</dbReference>
<gene>
    <name evidence="9" type="ORF">KDW_23030</name>
</gene>
<keyword evidence="6 7" id="KW-0472">Membrane</keyword>
<evidence type="ECO:0000256" key="1">
    <source>
        <dbReference type="ARBA" id="ARBA00004651"/>
    </source>
</evidence>
<dbReference type="CDD" id="cd06261">
    <property type="entry name" value="TM_PBP2"/>
    <property type="match status" value="1"/>
</dbReference>
<organism evidence="9 10">
    <name type="scientific">Dictyobacter vulcani</name>
    <dbReference type="NCBI Taxonomy" id="2607529"/>
    <lineage>
        <taxon>Bacteria</taxon>
        <taxon>Bacillati</taxon>
        <taxon>Chloroflexota</taxon>
        <taxon>Ktedonobacteria</taxon>
        <taxon>Ktedonobacterales</taxon>
        <taxon>Dictyobacteraceae</taxon>
        <taxon>Dictyobacter</taxon>
    </lineage>
</organism>
<dbReference type="InterPro" id="IPR051393">
    <property type="entry name" value="ABC_transporter_permease"/>
</dbReference>
<comment type="caution">
    <text evidence="9">The sequence shown here is derived from an EMBL/GenBank/DDBJ whole genome shotgun (WGS) entry which is preliminary data.</text>
</comment>
<sequence length="305" mass="33625">MLRVKRSQILLYLLPMLITIAVINLTPIGYTLYLSFTNNTLFNGEYNFVGLTNYSYWFSVANTDLLYVIGNTLLYVVVCIALFLLVGLATALALNNQKIKGLPFWRAALLVPWATPYAITSLIWKFLFNYDFGPINQIGRIFLGPQSGIPWMTDPFWAFVAVVIVNVWLSYPFFTVVILGALQSVPSELGEAANVDGANAWQRFRSVTLPLLLPAITPATILSSITTFQMFGVVYLITAGGPVTSADKPGATSFVMIYIYNKILGDNAANIHYAQIATFAVLIFIILGSVTFLTRSLGDSKESLA</sequence>
<dbReference type="AlphaFoldDB" id="A0A5J4KP66"/>
<evidence type="ECO:0000313" key="10">
    <source>
        <dbReference type="Proteomes" id="UP000326912"/>
    </source>
</evidence>
<evidence type="ECO:0000259" key="8">
    <source>
        <dbReference type="PROSITE" id="PS50928"/>
    </source>
</evidence>
<proteinExistence type="inferred from homology"/>
<keyword evidence="3" id="KW-1003">Cell membrane</keyword>
<feature type="transmembrane region" description="Helical" evidence="7">
    <location>
        <begin position="9"/>
        <end position="33"/>
    </location>
</feature>
<feature type="transmembrane region" description="Helical" evidence="7">
    <location>
        <begin position="271"/>
        <end position="293"/>
    </location>
</feature>
<comment type="subcellular location">
    <subcellularLocation>
        <location evidence="1 7">Cell membrane</location>
        <topology evidence="1 7">Multi-pass membrane protein</topology>
    </subcellularLocation>
</comment>
<protein>
    <recommendedName>
        <fullName evidence="8">ABC transmembrane type-1 domain-containing protein</fullName>
    </recommendedName>
</protein>
<evidence type="ECO:0000256" key="4">
    <source>
        <dbReference type="ARBA" id="ARBA00022692"/>
    </source>
</evidence>
<feature type="domain" description="ABC transmembrane type-1" evidence="8">
    <location>
        <begin position="69"/>
        <end position="294"/>
    </location>
</feature>
<evidence type="ECO:0000256" key="6">
    <source>
        <dbReference type="ARBA" id="ARBA00023136"/>
    </source>
</evidence>
<feature type="transmembrane region" description="Helical" evidence="7">
    <location>
        <begin position="156"/>
        <end position="182"/>
    </location>
</feature>
<dbReference type="GO" id="GO:0055085">
    <property type="term" value="P:transmembrane transport"/>
    <property type="evidence" value="ECO:0007669"/>
    <property type="project" value="InterPro"/>
</dbReference>
<evidence type="ECO:0000313" key="9">
    <source>
        <dbReference type="EMBL" id="GER88141.1"/>
    </source>
</evidence>
<evidence type="ECO:0000256" key="7">
    <source>
        <dbReference type="RuleBase" id="RU363032"/>
    </source>
</evidence>
<dbReference type="InterPro" id="IPR035906">
    <property type="entry name" value="MetI-like_sf"/>
</dbReference>
<dbReference type="PANTHER" id="PTHR30193">
    <property type="entry name" value="ABC TRANSPORTER PERMEASE PROTEIN"/>
    <property type="match status" value="1"/>
</dbReference>
<comment type="similarity">
    <text evidence="7">Belongs to the binding-protein-dependent transport system permease family.</text>
</comment>
<dbReference type="RefSeq" id="WP_151756072.1">
    <property type="nucleotide sequence ID" value="NZ_BKZW01000001.1"/>
</dbReference>
<dbReference type="InterPro" id="IPR000515">
    <property type="entry name" value="MetI-like"/>
</dbReference>
<accession>A0A5J4KP66</accession>
<dbReference type="GO" id="GO:0005886">
    <property type="term" value="C:plasma membrane"/>
    <property type="evidence" value="ECO:0007669"/>
    <property type="project" value="UniProtKB-SubCell"/>
</dbReference>
<feature type="transmembrane region" description="Helical" evidence="7">
    <location>
        <begin position="211"/>
        <end position="237"/>
    </location>
</feature>
<evidence type="ECO:0000256" key="2">
    <source>
        <dbReference type="ARBA" id="ARBA00022448"/>
    </source>
</evidence>